<sequence>MHLFGTFLLVSCVFAAQACGPSQTIKGPPGPPGRSGPDGRRGERG</sequence>
<feature type="region of interest" description="Disordered" evidence="1">
    <location>
        <begin position="20"/>
        <end position="45"/>
    </location>
</feature>
<evidence type="ECO:0000256" key="2">
    <source>
        <dbReference type="SAM" id="SignalP"/>
    </source>
</evidence>
<feature type="non-terminal residue" evidence="3">
    <location>
        <position position="45"/>
    </location>
</feature>
<name>A0A8J2M1J5_9BILA</name>
<reference evidence="3" key="1">
    <citation type="submission" date="2021-09" db="EMBL/GenBank/DDBJ databases">
        <authorList>
            <consortium name="Pathogen Informatics"/>
        </authorList>
    </citation>
    <scope>NUCLEOTIDE SEQUENCE</scope>
</reference>
<gene>
    <name evidence="3" type="ORF">CJOHNSTONI_LOCUS1896</name>
</gene>
<protein>
    <submittedName>
        <fullName evidence="3">Uncharacterized protein</fullName>
    </submittedName>
</protein>
<keyword evidence="2" id="KW-0732">Signal</keyword>
<accession>A0A8J2M1J5</accession>
<evidence type="ECO:0000313" key="3">
    <source>
        <dbReference type="EMBL" id="CAG9531500.1"/>
    </source>
</evidence>
<comment type="caution">
    <text evidence="3">The sequence shown here is derived from an EMBL/GenBank/DDBJ whole genome shotgun (WGS) entry which is preliminary data.</text>
</comment>
<feature type="chain" id="PRO_5035154804" evidence="2">
    <location>
        <begin position="19"/>
        <end position="45"/>
    </location>
</feature>
<dbReference type="Proteomes" id="UP000746747">
    <property type="component" value="Unassembled WGS sequence"/>
</dbReference>
<organism evidence="3 4">
    <name type="scientific">Cercopithifilaria johnstoni</name>
    <dbReference type="NCBI Taxonomy" id="2874296"/>
    <lineage>
        <taxon>Eukaryota</taxon>
        <taxon>Metazoa</taxon>
        <taxon>Ecdysozoa</taxon>
        <taxon>Nematoda</taxon>
        <taxon>Chromadorea</taxon>
        <taxon>Rhabditida</taxon>
        <taxon>Spirurina</taxon>
        <taxon>Spiruromorpha</taxon>
        <taxon>Filarioidea</taxon>
        <taxon>Onchocercidae</taxon>
        <taxon>Cercopithifilaria</taxon>
    </lineage>
</organism>
<proteinExistence type="predicted"/>
<keyword evidence="4" id="KW-1185">Reference proteome</keyword>
<feature type="signal peptide" evidence="2">
    <location>
        <begin position="1"/>
        <end position="18"/>
    </location>
</feature>
<evidence type="ECO:0000313" key="4">
    <source>
        <dbReference type="Proteomes" id="UP000746747"/>
    </source>
</evidence>
<dbReference type="AlphaFoldDB" id="A0A8J2M1J5"/>
<evidence type="ECO:0000256" key="1">
    <source>
        <dbReference type="SAM" id="MobiDB-lite"/>
    </source>
</evidence>
<dbReference type="EMBL" id="CAKAEH010000628">
    <property type="protein sequence ID" value="CAG9531500.1"/>
    <property type="molecule type" value="Genomic_DNA"/>
</dbReference>